<dbReference type="PaxDb" id="3708-A0A078JK21"/>
<dbReference type="AlphaFoldDB" id="A0A078JK21"/>
<protein>
    <submittedName>
        <fullName evidence="4">(rape) hypothetical protein</fullName>
    </submittedName>
    <submittedName>
        <fullName evidence="5">BnaCnng52240D protein</fullName>
    </submittedName>
</protein>
<evidence type="ECO:0000256" key="1">
    <source>
        <dbReference type="ARBA" id="ARBA00006974"/>
    </source>
</evidence>
<reference evidence="5" key="2">
    <citation type="submission" date="2014-06" db="EMBL/GenBank/DDBJ databases">
        <authorList>
            <person name="Genoscope - CEA"/>
        </authorList>
    </citation>
    <scope>NUCLEOTIDE SEQUENCE</scope>
</reference>
<organism evidence="5 6">
    <name type="scientific">Brassica napus</name>
    <name type="common">Rape</name>
    <dbReference type="NCBI Taxonomy" id="3708"/>
    <lineage>
        <taxon>Eukaryota</taxon>
        <taxon>Viridiplantae</taxon>
        <taxon>Streptophyta</taxon>
        <taxon>Embryophyta</taxon>
        <taxon>Tracheophyta</taxon>
        <taxon>Spermatophyta</taxon>
        <taxon>Magnoliopsida</taxon>
        <taxon>eudicotyledons</taxon>
        <taxon>Gunneridae</taxon>
        <taxon>Pentapetalae</taxon>
        <taxon>rosids</taxon>
        <taxon>malvids</taxon>
        <taxon>Brassicales</taxon>
        <taxon>Brassicaceae</taxon>
        <taxon>Brassiceae</taxon>
        <taxon>Brassica</taxon>
    </lineage>
</organism>
<dbReference type="EMBL" id="LK035450">
    <property type="protein sequence ID" value="CDY66760.1"/>
    <property type="molecule type" value="Genomic_DNA"/>
</dbReference>
<name>A0A078JK21_BRANA</name>
<evidence type="ECO:0000313" key="5">
    <source>
        <dbReference type="EMBL" id="CDY66760.1"/>
    </source>
</evidence>
<dbReference type="STRING" id="3708.A0A078JK21"/>
<keyword evidence="2" id="KW-0217">Developmental protein</keyword>
<proteinExistence type="inferred from homology"/>
<evidence type="ECO:0000256" key="3">
    <source>
        <dbReference type="ARBA" id="ARBA00022604"/>
    </source>
</evidence>
<dbReference type="Proteomes" id="UP001295469">
    <property type="component" value="Chromosome C04"/>
</dbReference>
<gene>
    <name evidence="5" type="primary">BnaCnng52240D</name>
    <name evidence="4" type="ORF">DARMORV10_C04P39340.1</name>
    <name evidence="5" type="ORF">GSBRNA2T00055698001</name>
</gene>
<dbReference type="SMR" id="A0A078JK21"/>
<dbReference type="Proteomes" id="UP000028999">
    <property type="component" value="Unassembled WGS sequence"/>
</dbReference>
<evidence type="ECO:0000313" key="4">
    <source>
        <dbReference type="EMBL" id="CAF1854217.1"/>
    </source>
</evidence>
<dbReference type="Gramene" id="CDY66760">
    <property type="protein sequence ID" value="CDY66760"/>
    <property type="gene ID" value="GSBRNA2T00055698001"/>
</dbReference>
<accession>A0A078JK21</accession>
<sequence length="66" mass="7435">MDMLKHPIFKALLDQAQDAYDFCSGPLRLWIQCDENTFLDVVCCRALLSIEGTALACTCENGDIFF</sequence>
<dbReference type="InterPro" id="IPR003676">
    <property type="entry name" value="SAUR_fam"/>
</dbReference>
<dbReference type="GO" id="GO:0009733">
    <property type="term" value="P:response to auxin"/>
    <property type="evidence" value="ECO:0007669"/>
    <property type="project" value="InterPro"/>
</dbReference>
<reference evidence="4" key="3">
    <citation type="submission" date="2021-01" db="EMBL/GenBank/DDBJ databases">
        <authorList>
            <consortium name="Genoscope - CEA"/>
            <person name="William W."/>
        </authorList>
    </citation>
    <scope>NUCLEOTIDE SEQUENCE</scope>
</reference>
<keyword evidence="6" id="KW-1185">Reference proteome</keyword>
<evidence type="ECO:0000256" key="2">
    <source>
        <dbReference type="ARBA" id="ARBA00022473"/>
    </source>
</evidence>
<comment type="similarity">
    <text evidence="1">Belongs to the ARG7 family.</text>
</comment>
<dbReference type="EMBL" id="HG994368">
    <property type="protein sequence ID" value="CAF1854217.1"/>
    <property type="molecule type" value="Genomic_DNA"/>
</dbReference>
<dbReference type="Pfam" id="PF02519">
    <property type="entry name" value="Auxin_inducible"/>
    <property type="match status" value="1"/>
</dbReference>
<keyword evidence="3" id="KW-0341">Growth regulation</keyword>
<evidence type="ECO:0000313" key="6">
    <source>
        <dbReference type="Proteomes" id="UP000028999"/>
    </source>
</evidence>
<reference evidence="5 6" key="1">
    <citation type="journal article" date="2014" name="Science">
        <title>Plant genetics. Early allopolyploid evolution in the post-Neolithic Brassica napus oilseed genome.</title>
        <authorList>
            <person name="Chalhoub B."/>
            <person name="Denoeud F."/>
            <person name="Liu S."/>
            <person name="Parkin I.A."/>
            <person name="Tang H."/>
            <person name="Wang X."/>
            <person name="Chiquet J."/>
            <person name="Belcram H."/>
            <person name="Tong C."/>
            <person name="Samans B."/>
            <person name="Correa M."/>
            <person name="Da Silva C."/>
            <person name="Just J."/>
            <person name="Falentin C."/>
            <person name="Koh C.S."/>
            <person name="Le Clainche I."/>
            <person name="Bernard M."/>
            <person name="Bento P."/>
            <person name="Noel B."/>
            <person name="Labadie K."/>
            <person name="Alberti A."/>
            <person name="Charles M."/>
            <person name="Arnaud D."/>
            <person name="Guo H."/>
            <person name="Daviaud C."/>
            <person name="Alamery S."/>
            <person name="Jabbari K."/>
            <person name="Zhao M."/>
            <person name="Edger P.P."/>
            <person name="Chelaifa H."/>
            <person name="Tack D."/>
            <person name="Lassalle G."/>
            <person name="Mestiri I."/>
            <person name="Schnel N."/>
            <person name="Le Paslier M.C."/>
            <person name="Fan G."/>
            <person name="Renault V."/>
            <person name="Bayer P.E."/>
            <person name="Golicz A.A."/>
            <person name="Manoli S."/>
            <person name="Lee T.H."/>
            <person name="Thi V.H."/>
            <person name="Chalabi S."/>
            <person name="Hu Q."/>
            <person name="Fan C."/>
            <person name="Tollenaere R."/>
            <person name="Lu Y."/>
            <person name="Battail C."/>
            <person name="Shen J."/>
            <person name="Sidebottom C.H."/>
            <person name="Wang X."/>
            <person name="Canaguier A."/>
            <person name="Chauveau A."/>
            <person name="Berard A."/>
            <person name="Deniot G."/>
            <person name="Guan M."/>
            <person name="Liu Z."/>
            <person name="Sun F."/>
            <person name="Lim Y.P."/>
            <person name="Lyons E."/>
            <person name="Town C.D."/>
            <person name="Bancroft I."/>
            <person name="Wang X."/>
            <person name="Meng J."/>
            <person name="Ma J."/>
            <person name="Pires J.C."/>
            <person name="King G.J."/>
            <person name="Brunel D."/>
            <person name="Delourme R."/>
            <person name="Renard M."/>
            <person name="Aury J.M."/>
            <person name="Adams K.L."/>
            <person name="Batley J."/>
            <person name="Snowdon R.J."/>
            <person name="Tost J."/>
            <person name="Edwards D."/>
            <person name="Zhou Y."/>
            <person name="Hua W."/>
            <person name="Sharpe A.G."/>
            <person name="Paterson A.H."/>
            <person name="Guan C."/>
            <person name="Wincker P."/>
        </authorList>
    </citation>
    <scope>NUCLEOTIDE SEQUENCE [LARGE SCALE GENOMIC DNA]</scope>
    <source>
        <strain evidence="6">cv. Darmor-bzh</strain>
    </source>
</reference>